<feature type="non-terminal residue" evidence="1">
    <location>
        <position position="68"/>
    </location>
</feature>
<organism evidence="1 2">
    <name type="scientific">Halocaridina rubra</name>
    <name type="common">Hawaiian red shrimp</name>
    <dbReference type="NCBI Taxonomy" id="373956"/>
    <lineage>
        <taxon>Eukaryota</taxon>
        <taxon>Metazoa</taxon>
        <taxon>Ecdysozoa</taxon>
        <taxon>Arthropoda</taxon>
        <taxon>Crustacea</taxon>
        <taxon>Multicrustacea</taxon>
        <taxon>Malacostraca</taxon>
        <taxon>Eumalacostraca</taxon>
        <taxon>Eucarida</taxon>
        <taxon>Decapoda</taxon>
        <taxon>Pleocyemata</taxon>
        <taxon>Caridea</taxon>
        <taxon>Atyoidea</taxon>
        <taxon>Atyidae</taxon>
        <taxon>Halocaridina</taxon>
    </lineage>
</organism>
<evidence type="ECO:0000313" key="2">
    <source>
        <dbReference type="Proteomes" id="UP001381693"/>
    </source>
</evidence>
<name>A0AAN8X940_HALRR</name>
<sequence length="68" mass="7497">SVLLTGGPVKSTDFLNFMERWGIHHGMSSFHYPLSNGHVEAAVKAVKHLILKTALNGYIDGEDFDRGL</sequence>
<comment type="caution">
    <text evidence="1">The sequence shown here is derived from an EMBL/GenBank/DDBJ whole genome shotgun (WGS) entry which is preliminary data.</text>
</comment>
<proteinExistence type="predicted"/>
<dbReference type="GO" id="GO:0003676">
    <property type="term" value="F:nucleic acid binding"/>
    <property type="evidence" value="ECO:0007669"/>
    <property type="project" value="InterPro"/>
</dbReference>
<dbReference type="AlphaFoldDB" id="A0AAN8X940"/>
<accession>A0AAN8X940</accession>
<reference evidence="1 2" key="1">
    <citation type="submission" date="2023-11" db="EMBL/GenBank/DDBJ databases">
        <title>Halocaridina rubra genome assembly.</title>
        <authorList>
            <person name="Smith C."/>
        </authorList>
    </citation>
    <scope>NUCLEOTIDE SEQUENCE [LARGE SCALE GENOMIC DNA]</scope>
    <source>
        <strain evidence="1">EP-1</strain>
        <tissue evidence="1">Whole</tissue>
    </source>
</reference>
<evidence type="ECO:0008006" key="3">
    <source>
        <dbReference type="Google" id="ProtNLM"/>
    </source>
</evidence>
<dbReference type="InterPro" id="IPR036397">
    <property type="entry name" value="RNaseH_sf"/>
</dbReference>
<dbReference type="EMBL" id="JAXCGZ010011699">
    <property type="protein sequence ID" value="KAK7074269.1"/>
    <property type="molecule type" value="Genomic_DNA"/>
</dbReference>
<evidence type="ECO:0000313" key="1">
    <source>
        <dbReference type="EMBL" id="KAK7074269.1"/>
    </source>
</evidence>
<dbReference type="Proteomes" id="UP001381693">
    <property type="component" value="Unassembled WGS sequence"/>
</dbReference>
<protein>
    <recommendedName>
        <fullName evidence="3">Integrase catalytic domain-containing protein</fullName>
    </recommendedName>
</protein>
<keyword evidence="2" id="KW-1185">Reference proteome</keyword>
<dbReference type="SUPFAM" id="SSF53098">
    <property type="entry name" value="Ribonuclease H-like"/>
    <property type="match status" value="1"/>
</dbReference>
<gene>
    <name evidence="1" type="ORF">SK128_004328</name>
</gene>
<dbReference type="InterPro" id="IPR012337">
    <property type="entry name" value="RNaseH-like_sf"/>
</dbReference>
<dbReference type="Gene3D" id="3.30.420.10">
    <property type="entry name" value="Ribonuclease H-like superfamily/Ribonuclease H"/>
    <property type="match status" value="1"/>
</dbReference>
<feature type="non-terminal residue" evidence="1">
    <location>
        <position position="1"/>
    </location>
</feature>